<protein>
    <submittedName>
        <fullName evidence="1">Uncharacterized protein</fullName>
    </submittedName>
</protein>
<evidence type="ECO:0000313" key="2">
    <source>
        <dbReference type="Proteomes" id="UP000196475"/>
    </source>
</evidence>
<dbReference type="AlphaFoldDB" id="A0A1Y3PEA9"/>
<accession>A0A1Y3PEA9</accession>
<gene>
    <name evidence="1" type="ORF">BAA01_09440</name>
</gene>
<comment type="caution">
    <text evidence="1">The sequence shown here is derived from an EMBL/GenBank/DDBJ whole genome shotgun (WGS) entry which is preliminary data.</text>
</comment>
<dbReference type="Proteomes" id="UP000196475">
    <property type="component" value="Unassembled WGS sequence"/>
</dbReference>
<proteinExistence type="predicted"/>
<organism evidence="1 2">
    <name type="scientific">Bacillus thermozeamaize</name>
    <dbReference type="NCBI Taxonomy" id="230954"/>
    <lineage>
        <taxon>Bacteria</taxon>
        <taxon>Bacillati</taxon>
        <taxon>Bacillota</taxon>
        <taxon>Bacilli</taxon>
        <taxon>Bacillales</taxon>
        <taxon>Bacillaceae</taxon>
        <taxon>Bacillus</taxon>
    </lineage>
</organism>
<sequence length="131" mass="14885">MLDSIQLLKEARELGSTKTLADVEAILSTYDYPALREQERTRFRVELWDKVTPINGVSPEYILKDAPEDGEIYLVYVDGNLVYLQKHDPDQIGFVPMTPEVALAKANALVDRLVEEAIDARVKNEVLRQLL</sequence>
<name>A0A1Y3PEA9_9BACI</name>
<evidence type="ECO:0000313" key="1">
    <source>
        <dbReference type="EMBL" id="OUM85681.1"/>
    </source>
</evidence>
<dbReference type="EMBL" id="LZRT01000098">
    <property type="protein sequence ID" value="OUM85681.1"/>
    <property type="molecule type" value="Genomic_DNA"/>
</dbReference>
<reference evidence="2" key="1">
    <citation type="submission" date="2016-06" db="EMBL/GenBank/DDBJ databases">
        <authorList>
            <person name="Nascimento L."/>
            <person name="Pereira R.V."/>
            <person name="Martins L.F."/>
            <person name="Quaggio R.B."/>
            <person name="Silva A.M."/>
            <person name="Setubal J.C."/>
        </authorList>
    </citation>
    <scope>NUCLEOTIDE SEQUENCE [LARGE SCALE GENOMIC DNA]</scope>
</reference>